<reference evidence="1" key="1">
    <citation type="journal article" date="2020" name="BMC Genomics">
        <title>Correction to: Identification and distribution of gene clusters required for synthesis of sphingolipid metabolism inhibitors in diverse species of the filamentous fungus Fusarium.</title>
        <authorList>
            <person name="Kim H.S."/>
            <person name="Lohmar J.M."/>
            <person name="Busman M."/>
            <person name="Brown D.W."/>
            <person name="Naumann T.A."/>
            <person name="Divon H.H."/>
            <person name="Lysoe E."/>
            <person name="Uhlig S."/>
            <person name="Proctor R.H."/>
        </authorList>
    </citation>
    <scope>NUCLEOTIDE SEQUENCE</scope>
    <source>
        <strain evidence="1">NRRL 20472</strain>
    </source>
</reference>
<evidence type="ECO:0000313" key="2">
    <source>
        <dbReference type="Proteomes" id="UP000622797"/>
    </source>
</evidence>
<accession>A0A8H4WZ12</accession>
<sequence length="158" mass="17627">MEIASPPPAPPSEEEVAGYYGGVPGRPRLVARSNAATEPWSMKSNTFEPIGQHPLVLLWNGSTGPLWRDILKALEETEWITIDIFRIGYESKGNPVKLLVTVEQGSTNWLAGWVVATKCRDVLREYGIMDVEVEFKEGQGRITDFCAVAQDELPMDMY</sequence>
<gene>
    <name evidence="1" type="ORF">FSARC_11908</name>
</gene>
<protein>
    <submittedName>
        <fullName evidence="1">Uncharacterized protein</fullName>
    </submittedName>
</protein>
<comment type="caution">
    <text evidence="1">The sequence shown here is derived from an EMBL/GenBank/DDBJ whole genome shotgun (WGS) entry which is preliminary data.</text>
</comment>
<dbReference type="Proteomes" id="UP000622797">
    <property type="component" value="Unassembled WGS sequence"/>
</dbReference>
<proteinExistence type="predicted"/>
<dbReference type="OrthoDB" id="5424209at2759"/>
<keyword evidence="2" id="KW-1185">Reference proteome</keyword>
<reference evidence="1" key="2">
    <citation type="submission" date="2020-05" db="EMBL/GenBank/DDBJ databases">
        <authorList>
            <person name="Kim H.-S."/>
            <person name="Proctor R.H."/>
            <person name="Brown D.W."/>
        </authorList>
    </citation>
    <scope>NUCLEOTIDE SEQUENCE</scope>
    <source>
        <strain evidence="1">NRRL 20472</strain>
    </source>
</reference>
<organism evidence="1 2">
    <name type="scientific">Fusarium sarcochroum</name>
    <dbReference type="NCBI Taxonomy" id="1208366"/>
    <lineage>
        <taxon>Eukaryota</taxon>
        <taxon>Fungi</taxon>
        <taxon>Dikarya</taxon>
        <taxon>Ascomycota</taxon>
        <taxon>Pezizomycotina</taxon>
        <taxon>Sordariomycetes</taxon>
        <taxon>Hypocreomycetidae</taxon>
        <taxon>Hypocreales</taxon>
        <taxon>Nectriaceae</taxon>
        <taxon>Fusarium</taxon>
        <taxon>Fusarium lateritium species complex</taxon>
    </lineage>
</organism>
<name>A0A8H4WZ12_9HYPO</name>
<dbReference type="AlphaFoldDB" id="A0A8H4WZ12"/>
<evidence type="ECO:0000313" key="1">
    <source>
        <dbReference type="EMBL" id="KAF4955235.1"/>
    </source>
</evidence>
<dbReference type="EMBL" id="JABEXW010000787">
    <property type="protein sequence ID" value="KAF4955235.1"/>
    <property type="molecule type" value="Genomic_DNA"/>
</dbReference>